<dbReference type="InterPro" id="IPR040976">
    <property type="entry name" value="Pkinase_fungal"/>
</dbReference>
<evidence type="ECO:0000256" key="1">
    <source>
        <dbReference type="SAM" id="MobiDB-lite"/>
    </source>
</evidence>
<evidence type="ECO:0000313" key="3">
    <source>
        <dbReference type="EMBL" id="KAF9451340.1"/>
    </source>
</evidence>
<reference evidence="3" key="1">
    <citation type="submission" date="2020-11" db="EMBL/GenBank/DDBJ databases">
        <authorList>
            <consortium name="DOE Joint Genome Institute"/>
            <person name="Ahrendt S."/>
            <person name="Riley R."/>
            <person name="Andreopoulos W."/>
            <person name="Labutti K."/>
            <person name="Pangilinan J."/>
            <person name="Ruiz-Duenas F.J."/>
            <person name="Barrasa J.M."/>
            <person name="Sanchez-Garcia M."/>
            <person name="Camarero S."/>
            <person name="Miyauchi S."/>
            <person name="Serrano A."/>
            <person name="Linde D."/>
            <person name="Babiker R."/>
            <person name="Drula E."/>
            <person name="Ayuso-Fernandez I."/>
            <person name="Pacheco R."/>
            <person name="Padilla G."/>
            <person name="Ferreira P."/>
            <person name="Barriuso J."/>
            <person name="Kellner H."/>
            <person name="Castanera R."/>
            <person name="Alfaro M."/>
            <person name="Ramirez L."/>
            <person name="Pisabarro A.G."/>
            <person name="Kuo A."/>
            <person name="Tritt A."/>
            <person name="Lipzen A."/>
            <person name="He G."/>
            <person name="Yan M."/>
            <person name="Ng V."/>
            <person name="Cullen D."/>
            <person name="Martin F."/>
            <person name="Rosso M.-N."/>
            <person name="Henrissat B."/>
            <person name="Hibbett D."/>
            <person name="Martinez A.T."/>
            <person name="Grigoriev I.V."/>
        </authorList>
    </citation>
    <scope>NUCLEOTIDE SEQUENCE</scope>
    <source>
        <strain evidence="3">MF-IS2</strain>
    </source>
</reference>
<keyword evidence="4" id="KW-1185">Reference proteome</keyword>
<dbReference type="Proteomes" id="UP000807342">
    <property type="component" value="Unassembled WGS sequence"/>
</dbReference>
<evidence type="ECO:0000259" key="2">
    <source>
        <dbReference type="Pfam" id="PF17667"/>
    </source>
</evidence>
<comment type="caution">
    <text evidence="3">The sequence shown here is derived from an EMBL/GenBank/DDBJ whole genome shotgun (WGS) entry which is preliminary data.</text>
</comment>
<dbReference type="SUPFAM" id="SSF56112">
    <property type="entry name" value="Protein kinase-like (PK-like)"/>
    <property type="match status" value="1"/>
</dbReference>
<feature type="region of interest" description="Disordered" evidence="1">
    <location>
        <begin position="269"/>
        <end position="291"/>
    </location>
</feature>
<protein>
    <recommendedName>
        <fullName evidence="2">Fungal-type protein kinase domain-containing protein</fullName>
    </recommendedName>
</protein>
<dbReference type="InterPro" id="IPR011009">
    <property type="entry name" value="Kinase-like_dom_sf"/>
</dbReference>
<dbReference type="Pfam" id="PF17667">
    <property type="entry name" value="Pkinase_fungal"/>
    <property type="match status" value="1"/>
</dbReference>
<dbReference type="EMBL" id="MU151087">
    <property type="protein sequence ID" value="KAF9451340.1"/>
    <property type="molecule type" value="Genomic_DNA"/>
</dbReference>
<dbReference type="Gene3D" id="1.10.510.10">
    <property type="entry name" value="Transferase(Phosphotransferase) domain 1"/>
    <property type="match status" value="1"/>
</dbReference>
<evidence type="ECO:0000313" key="4">
    <source>
        <dbReference type="Proteomes" id="UP000807342"/>
    </source>
</evidence>
<proteinExistence type="predicted"/>
<sequence length="584" mass="64956">MFSPLKKIADVISTHWFTGYVPGRVSVPHVGYRDCPNRNVFSELRGSTVKIDGCFKLNEDSGDGDTVVTSNIAVFAEYEKQLISVFLSFIFADRAGLGYDPMVHRSAPEGETITYTYEFPLDGATRFFKSTESLFGYQSLGIAGRMTRVRKAVEVSPGGFPIPGEREVALKDVRLGEDAMTEKSIQDAIFTEVEKQKDPKANGQASRLDLVMQWKTNVDFAMVFEGNGYQNYFVKIEGDYEGTTMKFHPQGAILTTGLFSPDKPRDGEFKSYRLPPSHSTRDHGDPTCPIPSRVTEDRSTVPCTYKPKKRYIIVYSEICTALHDIPDLKTSFQAFNGVIIAGWLHRDVSTGNILFSIDGETVTGKLSDLEYAKEFGSTNAHSKTGTPYFMAVELLTGVPHIVQEPFLERVALYRKVRETIKNRAVQSPHQSQPSAASGELIYNFQHDLESLLWIALWIISVRVNYALSQTYVKCIYVSQIRATPERTKIPVSANRLESISDRFHLSVRSCVALLGALIPVFTSAYTERNKAGKILDADIYLLVIGAFSCLADCASVANEDETFPGLIDVHIGEPIKKMNPIGPP</sequence>
<name>A0A9P5XKQ7_9AGAR</name>
<feature type="domain" description="Fungal-type protein kinase" evidence="2">
    <location>
        <begin position="68"/>
        <end position="459"/>
    </location>
</feature>
<dbReference type="OrthoDB" id="3271139at2759"/>
<gene>
    <name evidence="3" type="ORF">P691DRAFT_787340</name>
</gene>
<accession>A0A9P5XKQ7</accession>
<dbReference type="AlphaFoldDB" id="A0A9P5XKQ7"/>
<organism evidence="3 4">
    <name type="scientific">Macrolepiota fuliginosa MF-IS2</name>
    <dbReference type="NCBI Taxonomy" id="1400762"/>
    <lineage>
        <taxon>Eukaryota</taxon>
        <taxon>Fungi</taxon>
        <taxon>Dikarya</taxon>
        <taxon>Basidiomycota</taxon>
        <taxon>Agaricomycotina</taxon>
        <taxon>Agaricomycetes</taxon>
        <taxon>Agaricomycetidae</taxon>
        <taxon>Agaricales</taxon>
        <taxon>Agaricineae</taxon>
        <taxon>Agaricaceae</taxon>
        <taxon>Macrolepiota</taxon>
    </lineage>
</organism>